<comment type="similarity">
    <text evidence="1">Belongs to the ComF/GntX family.</text>
</comment>
<dbReference type="InterPro" id="IPR051910">
    <property type="entry name" value="ComF/GntX_DNA_util-trans"/>
</dbReference>
<feature type="domain" description="Phosphoribosyltransferase" evidence="2">
    <location>
        <begin position="173"/>
        <end position="259"/>
    </location>
</feature>
<organism evidence="3 4">
    <name type="scientific">Litorimonas cladophorae</name>
    <dbReference type="NCBI Taxonomy" id="1220491"/>
    <lineage>
        <taxon>Bacteria</taxon>
        <taxon>Pseudomonadati</taxon>
        <taxon>Pseudomonadota</taxon>
        <taxon>Alphaproteobacteria</taxon>
        <taxon>Maricaulales</taxon>
        <taxon>Robiginitomaculaceae</taxon>
    </lineage>
</organism>
<keyword evidence="4" id="KW-1185">Reference proteome</keyword>
<dbReference type="InterPro" id="IPR029057">
    <property type="entry name" value="PRTase-like"/>
</dbReference>
<dbReference type="Proteomes" id="UP000600865">
    <property type="component" value="Unassembled WGS sequence"/>
</dbReference>
<evidence type="ECO:0000313" key="4">
    <source>
        <dbReference type="Proteomes" id="UP000600865"/>
    </source>
</evidence>
<dbReference type="GO" id="GO:0016757">
    <property type="term" value="F:glycosyltransferase activity"/>
    <property type="evidence" value="ECO:0007669"/>
    <property type="project" value="UniProtKB-KW"/>
</dbReference>
<dbReference type="SUPFAM" id="SSF53271">
    <property type="entry name" value="PRTase-like"/>
    <property type="match status" value="1"/>
</dbReference>
<dbReference type="RefSeq" id="WP_233350098.1">
    <property type="nucleotide sequence ID" value="NZ_BMYV01000003.1"/>
</dbReference>
<accession>A0A918NJE4</accession>
<gene>
    <name evidence="3" type="ORF">GCM10011309_26410</name>
</gene>
<dbReference type="Gene3D" id="3.40.50.2020">
    <property type="match status" value="1"/>
</dbReference>
<evidence type="ECO:0000259" key="2">
    <source>
        <dbReference type="Pfam" id="PF00156"/>
    </source>
</evidence>
<dbReference type="InterPro" id="IPR000836">
    <property type="entry name" value="PRTase_dom"/>
</dbReference>
<sequence length="268" mass="29322">MATWSYRSAILTPMLKAQDDSLTQVTSRSAKQIGEAVINTILPPQALLGLDGDPIARRMWADVTFLDAPWCDACGFPFEYEIKDGGLCGRCAVKPPAYDRARAAMAYDEGSRALILSFKHGGRTEGLPSFAAQMRRAGRELLTDADLLVPVPLHPSRLIRRRYNQATLLARALAKITPARFAPDVLFRMRKTESQGQFNARARAENVRGAFDVRDPEKIKGRNIVLIDDVLTTGATLESCARTLKRAGVARVDGLCLARVAKAAALPT</sequence>
<name>A0A918NJE4_9PROT</name>
<reference evidence="3 4" key="1">
    <citation type="journal article" date="2014" name="Int. J. Syst. Evol. Microbiol.">
        <title>Complete genome sequence of Corynebacterium casei LMG S-19264T (=DSM 44701T), isolated from a smear-ripened cheese.</title>
        <authorList>
            <consortium name="US DOE Joint Genome Institute (JGI-PGF)"/>
            <person name="Walter F."/>
            <person name="Albersmeier A."/>
            <person name="Kalinowski J."/>
            <person name="Ruckert C."/>
        </authorList>
    </citation>
    <scope>NUCLEOTIDE SEQUENCE [LARGE SCALE GENOMIC DNA]</scope>
    <source>
        <strain evidence="3 4">KCTC 23968</strain>
    </source>
</reference>
<evidence type="ECO:0000313" key="3">
    <source>
        <dbReference type="EMBL" id="GGX74941.1"/>
    </source>
</evidence>
<dbReference type="CDD" id="cd06223">
    <property type="entry name" value="PRTases_typeI"/>
    <property type="match status" value="1"/>
</dbReference>
<protein>
    <submittedName>
        <fullName evidence="3">Phosphoribosyltransferase</fullName>
    </submittedName>
</protein>
<dbReference type="AlphaFoldDB" id="A0A918NJE4"/>
<proteinExistence type="inferred from homology"/>
<evidence type="ECO:0000256" key="1">
    <source>
        <dbReference type="ARBA" id="ARBA00008007"/>
    </source>
</evidence>
<dbReference type="Pfam" id="PF00156">
    <property type="entry name" value="Pribosyltran"/>
    <property type="match status" value="1"/>
</dbReference>
<dbReference type="PANTHER" id="PTHR47505:SF1">
    <property type="entry name" value="DNA UTILIZATION PROTEIN YHGH"/>
    <property type="match status" value="1"/>
</dbReference>
<dbReference type="EMBL" id="BMYV01000003">
    <property type="protein sequence ID" value="GGX74941.1"/>
    <property type="molecule type" value="Genomic_DNA"/>
</dbReference>
<keyword evidence="3" id="KW-0328">Glycosyltransferase</keyword>
<comment type="caution">
    <text evidence="3">The sequence shown here is derived from an EMBL/GenBank/DDBJ whole genome shotgun (WGS) entry which is preliminary data.</text>
</comment>
<keyword evidence="3" id="KW-0808">Transferase</keyword>
<dbReference type="PANTHER" id="PTHR47505">
    <property type="entry name" value="DNA UTILIZATION PROTEIN YHGH"/>
    <property type="match status" value="1"/>
</dbReference>